<gene>
    <name evidence="2" type="ORF">Spa11_03400</name>
</gene>
<dbReference type="EMBL" id="CP036349">
    <property type="protein sequence ID" value="QDV72168.1"/>
    <property type="molecule type" value="Genomic_DNA"/>
</dbReference>
<evidence type="ECO:0000313" key="2">
    <source>
        <dbReference type="EMBL" id="QDV72168.1"/>
    </source>
</evidence>
<evidence type="ECO:0008006" key="4">
    <source>
        <dbReference type="Google" id="ProtNLM"/>
    </source>
</evidence>
<organism evidence="2 3">
    <name type="scientific">Botrimarina mediterranea</name>
    <dbReference type="NCBI Taxonomy" id="2528022"/>
    <lineage>
        <taxon>Bacteria</taxon>
        <taxon>Pseudomonadati</taxon>
        <taxon>Planctomycetota</taxon>
        <taxon>Planctomycetia</taxon>
        <taxon>Pirellulales</taxon>
        <taxon>Lacipirellulaceae</taxon>
        <taxon>Botrimarina</taxon>
    </lineage>
</organism>
<keyword evidence="1" id="KW-0732">Signal</keyword>
<protein>
    <recommendedName>
        <fullName evidence="4">PEP-CTERM protein-sorting domain-containing protein</fullName>
    </recommendedName>
</protein>
<feature type="chain" id="PRO_5022178175" description="PEP-CTERM protein-sorting domain-containing protein" evidence="1">
    <location>
        <begin position="21"/>
        <end position="536"/>
    </location>
</feature>
<sequence precursor="true">MRRQSLVVAAILLACGHAVASGGLRTVVLAGAPAPGTESVFDDFFQGRQGPTLNEQGRVSFLAFSSGPDSVCCGTGDTRSGWWRETPVSGLELVARSGDPAPGTDDRFAVWTQSSRPFFTESGDTAAYSFTGSNFRRGVWRRPEGGDLQRIFYEQSPLHELGLDVVFLGQPAADAQGGITIDASARPIGQPDAARVSTKLHWNPTDGYREVVRNGSPAPGTDQRFSETFSIPYQLGPTGRHLLWAMLDGPTAKSHGLWFEQAPGDLRLVARTDETAPGGGDFYDIARPGLGAVANGAGEVAFSASIGDSGGGAGERGIWREDPNDGLRLVVEQGDPTGEPGATFRSFRPTDMNSLGDMVFQAALSGPSTRGENTESIWLLRRGEVPQKLGRRFQALPTEDPNRNFLPEFFGTPVINERGQIAFGASTVTTGGLWATDPSGELRLIVRQGGLLDVSEDPSTPDLREVNLFGAILDRDGASGFNERGEVAFAARFTDGSQGIFVSSIAAIPEPASAGLGMLALALCSAADRRASRAQR</sequence>
<dbReference type="PROSITE" id="PS51257">
    <property type="entry name" value="PROKAR_LIPOPROTEIN"/>
    <property type="match status" value="1"/>
</dbReference>
<dbReference type="NCBIfam" id="TIGR05002">
    <property type="entry name" value="NxxGxxAF_repeat"/>
    <property type="match status" value="4"/>
</dbReference>
<evidence type="ECO:0000313" key="3">
    <source>
        <dbReference type="Proteomes" id="UP000316426"/>
    </source>
</evidence>
<feature type="signal peptide" evidence="1">
    <location>
        <begin position="1"/>
        <end position="20"/>
    </location>
</feature>
<dbReference type="Pfam" id="PF24251">
    <property type="entry name" value="DUF7453"/>
    <property type="match status" value="1"/>
</dbReference>
<name>A0A518K2Y3_9BACT</name>
<accession>A0A518K2Y3</accession>
<dbReference type="InterPro" id="IPR055876">
    <property type="entry name" value="DUF7453"/>
</dbReference>
<dbReference type="AlphaFoldDB" id="A0A518K2Y3"/>
<dbReference type="KEGG" id="bmei:Spa11_03400"/>
<dbReference type="Proteomes" id="UP000316426">
    <property type="component" value="Chromosome"/>
</dbReference>
<evidence type="ECO:0000256" key="1">
    <source>
        <dbReference type="SAM" id="SignalP"/>
    </source>
</evidence>
<proteinExistence type="predicted"/>
<reference evidence="2 3" key="1">
    <citation type="submission" date="2019-02" db="EMBL/GenBank/DDBJ databases">
        <title>Deep-cultivation of Planctomycetes and their phenomic and genomic characterization uncovers novel biology.</title>
        <authorList>
            <person name="Wiegand S."/>
            <person name="Jogler M."/>
            <person name="Boedeker C."/>
            <person name="Pinto D."/>
            <person name="Vollmers J."/>
            <person name="Rivas-Marin E."/>
            <person name="Kohn T."/>
            <person name="Peeters S.H."/>
            <person name="Heuer A."/>
            <person name="Rast P."/>
            <person name="Oberbeckmann S."/>
            <person name="Bunk B."/>
            <person name="Jeske O."/>
            <person name="Meyerdierks A."/>
            <person name="Storesund J.E."/>
            <person name="Kallscheuer N."/>
            <person name="Luecker S."/>
            <person name="Lage O.M."/>
            <person name="Pohl T."/>
            <person name="Merkel B.J."/>
            <person name="Hornburger P."/>
            <person name="Mueller R.-W."/>
            <person name="Bruemmer F."/>
            <person name="Labrenz M."/>
            <person name="Spormann A.M."/>
            <person name="Op den Camp H."/>
            <person name="Overmann J."/>
            <person name="Amann R."/>
            <person name="Jetten M.S.M."/>
            <person name="Mascher T."/>
            <person name="Medema M.H."/>
            <person name="Devos D.P."/>
            <person name="Kaster A.-K."/>
            <person name="Ovreas L."/>
            <person name="Rohde M."/>
            <person name="Galperin M.Y."/>
            <person name="Jogler C."/>
        </authorList>
    </citation>
    <scope>NUCLEOTIDE SEQUENCE [LARGE SCALE GENOMIC DNA]</scope>
    <source>
        <strain evidence="2 3">Spa11</strain>
    </source>
</reference>
<keyword evidence="3" id="KW-1185">Reference proteome</keyword>